<keyword evidence="3" id="KW-1185">Reference proteome</keyword>
<sequence length="392" mass="41427">MSASPRLVASRMRTEAGWLFAASFRPFFLGACLYAAAAVPLWAWMFVSGVGEVAYLPPLTWHAHEMVFGFLPAVIAGYLLSATPNWSGKLPASGYRLAALFTLWLAGRVLPLVLPFWPGTIIDAIFPLTLFLALAREARVKSAQQSRHGLMLFPLLALASIAHRLWAGDAEVAAMLARTGIGVGALLIAAVGGRLVPSFTRNALSGARAERVPEPYGQFDIAVLFVASAGLVSFVVAPAHPLTAVTMTGAGVLHVVRLLRWRGWLLREMGIAALHLGYGWLAAGTLLAGLAARPFLLVPPDAALHALTAGAIGTMTLAVMGRLSATRGQGCRAAPEPIRLALIAANLAALARVAAPLVAEIYVPLLGISAVLWFLAFAILPPAHLRPCLDVK</sequence>
<dbReference type="Pfam" id="PF05940">
    <property type="entry name" value="NnrS"/>
    <property type="match status" value="1"/>
</dbReference>
<gene>
    <name evidence="2" type="ORF">OH818_00685</name>
</gene>
<reference evidence="2" key="1">
    <citation type="submission" date="2022-12" db="EMBL/GenBank/DDBJ databases">
        <title>Jiella pelagia sp. nov., isolated from phosphonate enriched culture of Northwest Pacific surface seawater.</title>
        <authorList>
            <person name="Shin D.Y."/>
            <person name="Hwang C.Y."/>
        </authorList>
    </citation>
    <scope>NUCLEOTIDE SEQUENCE</scope>
    <source>
        <strain evidence="2">HL-NP1</strain>
        <plasmid evidence="2">unnamed1</plasmid>
    </source>
</reference>
<feature type="transmembrane region" description="Helical" evidence="1">
    <location>
        <begin position="304"/>
        <end position="325"/>
    </location>
</feature>
<feature type="transmembrane region" description="Helical" evidence="1">
    <location>
        <begin position="217"/>
        <end position="236"/>
    </location>
</feature>
<feature type="transmembrane region" description="Helical" evidence="1">
    <location>
        <begin position="27"/>
        <end position="47"/>
    </location>
</feature>
<keyword evidence="2" id="KW-0614">Plasmid</keyword>
<feature type="transmembrane region" description="Helical" evidence="1">
    <location>
        <begin position="271"/>
        <end position="292"/>
    </location>
</feature>
<organism evidence="2 3">
    <name type="scientific">Jiella pelagia</name>
    <dbReference type="NCBI Taxonomy" id="2986949"/>
    <lineage>
        <taxon>Bacteria</taxon>
        <taxon>Pseudomonadati</taxon>
        <taxon>Pseudomonadota</taxon>
        <taxon>Alphaproteobacteria</taxon>
        <taxon>Hyphomicrobiales</taxon>
        <taxon>Aurantimonadaceae</taxon>
        <taxon>Jiella</taxon>
    </lineage>
</organism>
<keyword evidence="1" id="KW-0472">Membrane</keyword>
<feature type="transmembrane region" description="Helical" evidence="1">
    <location>
        <begin position="147"/>
        <end position="166"/>
    </location>
</feature>
<proteinExistence type="predicted"/>
<dbReference type="InterPro" id="IPR010266">
    <property type="entry name" value="NnrS"/>
</dbReference>
<feature type="transmembrane region" description="Helical" evidence="1">
    <location>
        <begin position="59"/>
        <end position="81"/>
    </location>
</feature>
<feature type="transmembrane region" description="Helical" evidence="1">
    <location>
        <begin position="361"/>
        <end position="380"/>
    </location>
</feature>
<dbReference type="Proteomes" id="UP001164020">
    <property type="component" value="Plasmid unnamed1"/>
</dbReference>
<geneLocation type="plasmid" evidence="2 3">
    <name>unnamed1</name>
</geneLocation>
<name>A0ABY7BTC8_9HYPH</name>
<evidence type="ECO:0000256" key="1">
    <source>
        <dbReference type="SAM" id="Phobius"/>
    </source>
</evidence>
<evidence type="ECO:0000313" key="2">
    <source>
        <dbReference type="EMBL" id="WAP66723.1"/>
    </source>
</evidence>
<evidence type="ECO:0000313" key="3">
    <source>
        <dbReference type="Proteomes" id="UP001164020"/>
    </source>
</evidence>
<feature type="transmembrane region" description="Helical" evidence="1">
    <location>
        <begin position="172"/>
        <end position="196"/>
    </location>
</feature>
<protein>
    <submittedName>
        <fullName evidence="2">NnrS family protein</fullName>
    </submittedName>
</protein>
<keyword evidence="1" id="KW-1133">Transmembrane helix</keyword>
<keyword evidence="1" id="KW-0812">Transmembrane</keyword>
<dbReference type="EMBL" id="CP114028">
    <property type="protein sequence ID" value="WAP66723.1"/>
    <property type="molecule type" value="Genomic_DNA"/>
</dbReference>
<accession>A0ABY7BTC8</accession>